<dbReference type="PROSITE" id="PS00094">
    <property type="entry name" value="C5_MTASE_1"/>
    <property type="match status" value="1"/>
</dbReference>
<evidence type="ECO:0000256" key="3">
    <source>
        <dbReference type="ARBA" id="ARBA00022679"/>
    </source>
</evidence>
<dbReference type="GO" id="GO:0003886">
    <property type="term" value="F:DNA (cytosine-5-)-methyltransferase activity"/>
    <property type="evidence" value="ECO:0007669"/>
    <property type="project" value="UniProtKB-EC"/>
</dbReference>
<dbReference type="PANTHER" id="PTHR46098:SF1">
    <property type="entry name" value="TRNA (CYTOSINE(38)-C(5))-METHYLTRANSFERASE"/>
    <property type="match status" value="1"/>
</dbReference>
<sequence>MTKKINTNISTTSIYKTIDLFCGIGGIRRGFELTNKFSCILSAEIDKYACITYEHLFDENPLNDVTSQEFKNRVETLDYDVLLAGFPCQSFSIAGAKKGFEDRTRGTLFFDVADILKRTKPKAFLLENVEGLLRHDKGKTFTIIIDTLVNELGYKIVGVDEKDGVLEYDSKSFLRKTVNFGLPQKRTRTYIVGFRNDLVPHNYRFNELPTKKEKPIFNNLYELLEDDVSAKYYLSEQYIKTLEKHKATHKAKGNGFGYKVVNIGENPISNTILATGGSGKERNLVIQEKPEYYGIMFGSKKTPINDKGIRVMTPTEWARLQGFKDYAFIKDGVDTFTFPKSVSETQQYKQLGNSVSIPVIEELAKYIYKQLEEFENYGI</sequence>
<reference evidence="5" key="1">
    <citation type="submission" date="2016-10" db="EMBL/GenBank/DDBJ databases">
        <authorList>
            <person name="de Groot N.N."/>
        </authorList>
    </citation>
    <scope>NUCLEOTIDE SEQUENCE</scope>
</reference>
<keyword evidence="2 5" id="KW-0489">Methyltransferase</keyword>
<dbReference type="AlphaFoldDB" id="A0A1W1D172"/>
<dbReference type="NCBIfam" id="TIGR00675">
    <property type="entry name" value="dcm"/>
    <property type="match status" value="1"/>
</dbReference>
<dbReference type="GO" id="GO:0032259">
    <property type="term" value="P:methylation"/>
    <property type="evidence" value="ECO:0007669"/>
    <property type="project" value="UniProtKB-KW"/>
</dbReference>
<evidence type="ECO:0000256" key="1">
    <source>
        <dbReference type="ARBA" id="ARBA00011975"/>
    </source>
</evidence>
<evidence type="ECO:0000256" key="4">
    <source>
        <dbReference type="ARBA" id="ARBA00022691"/>
    </source>
</evidence>
<dbReference type="EMBL" id="FPHM01000306">
    <property type="protein sequence ID" value="SFV71763.1"/>
    <property type="molecule type" value="Genomic_DNA"/>
</dbReference>
<evidence type="ECO:0000256" key="2">
    <source>
        <dbReference type="ARBA" id="ARBA00022603"/>
    </source>
</evidence>
<accession>A0A1W1D172</accession>
<dbReference type="EC" id="2.1.1.37" evidence="1"/>
<dbReference type="CDD" id="cd00315">
    <property type="entry name" value="Cyt_C5_DNA_methylase"/>
    <property type="match status" value="1"/>
</dbReference>
<gene>
    <name evidence="5" type="ORF">MNB_SV-13-1707</name>
</gene>
<dbReference type="PROSITE" id="PS51679">
    <property type="entry name" value="SAM_MT_C5"/>
    <property type="match status" value="1"/>
</dbReference>
<dbReference type="PANTHER" id="PTHR46098">
    <property type="entry name" value="TRNA (CYTOSINE(38)-C(5))-METHYLTRANSFERASE"/>
    <property type="match status" value="1"/>
</dbReference>
<evidence type="ECO:0000313" key="5">
    <source>
        <dbReference type="EMBL" id="SFV71763.1"/>
    </source>
</evidence>
<dbReference type="Pfam" id="PF00145">
    <property type="entry name" value="DNA_methylase"/>
    <property type="match status" value="1"/>
</dbReference>
<dbReference type="InterPro" id="IPR029063">
    <property type="entry name" value="SAM-dependent_MTases_sf"/>
</dbReference>
<dbReference type="PROSITE" id="PS00095">
    <property type="entry name" value="C5_MTASE_2"/>
    <property type="match status" value="1"/>
</dbReference>
<dbReference type="InterPro" id="IPR018117">
    <property type="entry name" value="C5_DNA_meth_AS"/>
</dbReference>
<dbReference type="Gene3D" id="3.40.50.150">
    <property type="entry name" value="Vaccinia Virus protein VP39"/>
    <property type="match status" value="1"/>
</dbReference>
<dbReference type="SUPFAM" id="SSF53335">
    <property type="entry name" value="S-adenosyl-L-methionine-dependent methyltransferases"/>
    <property type="match status" value="1"/>
</dbReference>
<proteinExistence type="predicted"/>
<dbReference type="InterPro" id="IPR001525">
    <property type="entry name" value="C5_MeTfrase"/>
</dbReference>
<keyword evidence="4" id="KW-0949">S-adenosyl-L-methionine</keyword>
<keyword evidence="3 5" id="KW-0808">Transferase</keyword>
<dbReference type="InterPro" id="IPR050750">
    <property type="entry name" value="C5-MTase"/>
</dbReference>
<protein>
    <recommendedName>
        <fullName evidence="1">DNA (cytosine-5-)-methyltransferase</fullName>
        <ecNumber evidence="1">2.1.1.37</ecNumber>
    </recommendedName>
</protein>
<organism evidence="5">
    <name type="scientific">hydrothermal vent metagenome</name>
    <dbReference type="NCBI Taxonomy" id="652676"/>
    <lineage>
        <taxon>unclassified sequences</taxon>
        <taxon>metagenomes</taxon>
        <taxon>ecological metagenomes</taxon>
    </lineage>
</organism>
<dbReference type="InterPro" id="IPR031303">
    <property type="entry name" value="C5_meth_CS"/>
</dbReference>
<dbReference type="PRINTS" id="PR00105">
    <property type="entry name" value="C5METTRFRASE"/>
</dbReference>
<name>A0A1W1D172_9ZZZZ</name>
<dbReference type="Gene3D" id="3.90.120.30">
    <property type="match status" value="1"/>
</dbReference>